<dbReference type="Gene3D" id="2.60.120.620">
    <property type="entry name" value="q2cbj1_9rhob like domain"/>
    <property type="match status" value="1"/>
</dbReference>
<evidence type="ECO:0000256" key="5">
    <source>
        <dbReference type="ARBA" id="ARBA00023004"/>
    </source>
</evidence>
<evidence type="ECO:0000256" key="3">
    <source>
        <dbReference type="ARBA" id="ARBA00022964"/>
    </source>
</evidence>
<dbReference type="GO" id="GO:0051213">
    <property type="term" value="F:dioxygenase activity"/>
    <property type="evidence" value="ECO:0007669"/>
    <property type="project" value="UniProtKB-KW"/>
</dbReference>
<accession>A0AAV9QKA5</accession>
<dbReference type="InterPro" id="IPR044862">
    <property type="entry name" value="Pro_4_hyd_alph_FE2OG_OXY"/>
</dbReference>
<protein>
    <recommendedName>
        <fullName evidence="7">Fe2OG dioxygenase domain-containing protein</fullName>
    </recommendedName>
</protein>
<keyword evidence="9" id="KW-1185">Reference proteome</keyword>
<dbReference type="GO" id="GO:0016705">
    <property type="term" value="F:oxidoreductase activity, acting on paired donors, with incorporation or reduction of molecular oxygen"/>
    <property type="evidence" value="ECO:0007669"/>
    <property type="project" value="InterPro"/>
</dbReference>
<evidence type="ECO:0000313" key="8">
    <source>
        <dbReference type="EMBL" id="KAK5545283.1"/>
    </source>
</evidence>
<comment type="caution">
    <text evidence="8">The sequence shown here is derived from an EMBL/GenBank/DDBJ whole genome shotgun (WGS) entry which is preliminary data.</text>
</comment>
<evidence type="ECO:0000313" key="9">
    <source>
        <dbReference type="Proteomes" id="UP001345827"/>
    </source>
</evidence>
<name>A0AAV9QKA5_9PEZI</name>
<dbReference type="Proteomes" id="UP001345827">
    <property type="component" value="Unassembled WGS sequence"/>
</dbReference>
<dbReference type="InterPro" id="IPR005123">
    <property type="entry name" value="Oxoglu/Fe-dep_dioxygenase_dom"/>
</dbReference>
<dbReference type="EMBL" id="JAXLQG010000001">
    <property type="protein sequence ID" value="KAK5545283.1"/>
    <property type="molecule type" value="Genomic_DNA"/>
</dbReference>
<sequence>MASSPESLPSSLESFLFSEEEIKEELCNTLSQITGPGAFACAKPLSGSSNPGLDLLGHGPVEQPLSDRDVQAIIANARQSPFGKGVETLVDTSVRKSWQLEPSQFWINNVQWNSILREIIGEVYVNLGLTGGAENISAQLYKLLLYEKGAFFKPHKDSEKTPGMSGTLVICLSSAHEGGDIVLTHNHETMTIPSSGMSWAAWYSDVLHEVKPVTSGHRLVLTYNLVRQGRSPGGLSVAFGGQYDRLVYALRHYDTSLEPNRSGSPCPQYLIHQLSHQYTQIGLRADRLKGSDLGQVQCLQKAAAELGFALYLANMERVVVRDDEANVAYKDHYGYGDWYNDEEESDGQISMSGEELSHDVYFEFVARLDGTRVDDPERRYGRICVDKEAMLDLDSYEERAPDGKERSGFTGNEGCTATYWYRDTVLVIVPPSKRGTFLFNCDAKGREVESWMKSLQKDADSDGNKKQELIGLCKEVIAMRLLRGPHAREPFRIALMHQTALAALQVDKLHLFDKAITDITDPLPDNIYRELGRLMARVRNSEPVQSRVASALVTARSLDAKFRALQTVDKSYREALSADDLDKKIVRDSVWSNDEMLEGLVEQVDRLATLRKVDGRSLGVIAAGWKVLDVRERIIPRLLIQGAACKAAFANVLLTLPDPTTYPGSPGSADDLPALFESLVDRQDVCKTVYDSIWTSFGFESEETVARLNPPVLGQQKLSGSEWAIAYEETLLDGGDLADLLNNTFDLQIATEDYVNIQLTSAIKSADTTAFMYSLLPFIRAILEQKVVIHRLDTDVKASPQSINLVTLILQEYIARYMDGEPQAPSDWALPTRGCGCADCGAVNRFLTSPTERVGRFPMNKNRRYHLHRYFNNLSDAQYTIDTLRNSNPNIWQISKHRKQHSAKHKAWKGRLNDVRARIEALQRAGSLTSYLGDMSEAIASYDVDRIRIARARAGFESSTDQAVIATPSLPPPLQDMSPNSRPASVLRGSKRWADDQTTADGAKRARPNGPPDICTIVQTPRGAVEIIDLTVD</sequence>
<keyword evidence="4" id="KW-0560">Oxidoreductase</keyword>
<reference evidence="8 9" key="1">
    <citation type="submission" date="2023-06" db="EMBL/GenBank/DDBJ databases">
        <title>Black Yeasts Isolated from many extreme environments.</title>
        <authorList>
            <person name="Coleine C."/>
            <person name="Stajich J.E."/>
            <person name="Selbmann L."/>
        </authorList>
    </citation>
    <scope>NUCLEOTIDE SEQUENCE [LARGE SCALE GENOMIC DNA]</scope>
    <source>
        <strain evidence="8 9">CCFEE 5887</strain>
    </source>
</reference>
<gene>
    <name evidence="8" type="ORF">LTR25_000290</name>
</gene>
<dbReference type="PANTHER" id="PTHR33099:SF7">
    <property type="entry name" value="MYND-TYPE DOMAIN-CONTAINING PROTEIN"/>
    <property type="match status" value="1"/>
</dbReference>
<evidence type="ECO:0000259" key="7">
    <source>
        <dbReference type="PROSITE" id="PS51471"/>
    </source>
</evidence>
<dbReference type="SMART" id="SM00702">
    <property type="entry name" value="P4Hc"/>
    <property type="match status" value="1"/>
</dbReference>
<dbReference type="InterPro" id="IPR006620">
    <property type="entry name" value="Pro_4_hyd_alph"/>
</dbReference>
<dbReference type="GO" id="GO:0005506">
    <property type="term" value="F:iron ion binding"/>
    <property type="evidence" value="ECO:0007669"/>
    <property type="project" value="InterPro"/>
</dbReference>
<comment type="cofactor">
    <cofactor evidence="1">
        <name>L-ascorbate</name>
        <dbReference type="ChEBI" id="CHEBI:38290"/>
    </cofactor>
</comment>
<feature type="domain" description="Fe2OG dioxygenase" evidence="7">
    <location>
        <begin position="134"/>
        <end position="227"/>
    </location>
</feature>
<dbReference type="PROSITE" id="PS51471">
    <property type="entry name" value="FE2OG_OXY"/>
    <property type="match status" value="1"/>
</dbReference>
<proteinExistence type="predicted"/>
<evidence type="ECO:0000256" key="1">
    <source>
        <dbReference type="ARBA" id="ARBA00001961"/>
    </source>
</evidence>
<dbReference type="AlphaFoldDB" id="A0AAV9QKA5"/>
<evidence type="ECO:0000256" key="6">
    <source>
        <dbReference type="SAM" id="MobiDB-lite"/>
    </source>
</evidence>
<keyword evidence="2" id="KW-0479">Metal-binding</keyword>
<feature type="region of interest" description="Disordered" evidence="6">
    <location>
        <begin position="969"/>
        <end position="1014"/>
    </location>
</feature>
<organism evidence="8 9">
    <name type="scientific">Vermiconidia calcicola</name>
    <dbReference type="NCBI Taxonomy" id="1690605"/>
    <lineage>
        <taxon>Eukaryota</taxon>
        <taxon>Fungi</taxon>
        <taxon>Dikarya</taxon>
        <taxon>Ascomycota</taxon>
        <taxon>Pezizomycotina</taxon>
        <taxon>Dothideomycetes</taxon>
        <taxon>Dothideomycetidae</taxon>
        <taxon>Mycosphaerellales</taxon>
        <taxon>Extremaceae</taxon>
        <taxon>Vermiconidia</taxon>
    </lineage>
</organism>
<evidence type="ECO:0000256" key="2">
    <source>
        <dbReference type="ARBA" id="ARBA00022723"/>
    </source>
</evidence>
<dbReference type="PANTHER" id="PTHR33099">
    <property type="entry name" value="FE2OG DIOXYGENASE DOMAIN-CONTAINING PROTEIN"/>
    <property type="match status" value="1"/>
</dbReference>
<evidence type="ECO:0000256" key="4">
    <source>
        <dbReference type="ARBA" id="ARBA00023002"/>
    </source>
</evidence>
<dbReference type="Pfam" id="PF13640">
    <property type="entry name" value="2OG-FeII_Oxy_3"/>
    <property type="match status" value="1"/>
</dbReference>
<keyword evidence="3" id="KW-0223">Dioxygenase</keyword>
<dbReference type="GO" id="GO:0031418">
    <property type="term" value="F:L-ascorbic acid binding"/>
    <property type="evidence" value="ECO:0007669"/>
    <property type="project" value="InterPro"/>
</dbReference>
<keyword evidence="5" id="KW-0408">Iron</keyword>